<dbReference type="EMBL" id="KN833774">
    <property type="protein sequence ID" value="KIK19979.1"/>
    <property type="molecule type" value="Genomic_DNA"/>
</dbReference>
<evidence type="ECO:0000313" key="1">
    <source>
        <dbReference type="EMBL" id="KIK19979.1"/>
    </source>
</evidence>
<gene>
    <name evidence="1" type="ORF">PISMIDRAFT_616437</name>
</gene>
<organism evidence="1 2">
    <name type="scientific">Pisolithus microcarpus 441</name>
    <dbReference type="NCBI Taxonomy" id="765257"/>
    <lineage>
        <taxon>Eukaryota</taxon>
        <taxon>Fungi</taxon>
        <taxon>Dikarya</taxon>
        <taxon>Basidiomycota</taxon>
        <taxon>Agaricomycotina</taxon>
        <taxon>Agaricomycetes</taxon>
        <taxon>Agaricomycetidae</taxon>
        <taxon>Boletales</taxon>
        <taxon>Sclerodermatineae</taxon>
        <taxon>Pisolithaceae</taxon>
        <taxon>Pisolithus</taxon>
    </lineage>
</organism>
<keyword evidence="2" id="KW-1185">Reference proteome</keyword>
<name>A0A0C9Z134_9AGAM</name>
<reference evidence="2" key="2">
    <citation type="submission" date="2015-01" db="EMBL/GenBank/DDBJ databases">
        <title>Evolutionary Origins and Diversification of the Mycorrhizal Mutualists.</title>
        <authorList>
            <consortium name="DOE Joint Genome Institute"/>
            <consortium name="Mycorrhizal Genomics Consortium"/>
            <person name="Kohler A."/>
            <person name="Kuo A."/>
            <person name="Nagy L.G."/>
            <person name="Floudas D."/>
            <person name="Copeland A."/>
            <person name="Barry K.W."/>
            <person name="Cichocki N."/>
            <person name="Veneault-Fourrey C."/>
            <person name="LaButti K."/>
            <person name="Lindquist E.A."/>
            <person name="Lipzen A."/>
            <person name="Lundell T."/>
            <person name="Morin E."/>
            <person name="Murat C."/>
            <person name="Riley R."/>
            <person name="Ohm R."/>
            <person name="Sun H."/>
            <person name="Tunlid A."/>
            <person name="Henrissat B."/>
            <person name="Grigoriev I.V."/>
            <person name="Hibbett D.S."/>
            <person name="Martin F."/>
        </authorList>
    </citation>
    <scope>NUCLEOTIDE SEQUENCE [LARGE SCALE GENOMIC DNA]</scope>
    <source>
        <strain evidence="2">441</strain>
    </source>
</reference>
<protein>
    <submittedName>
        <fullName evidence="1">Uncharacterized protein</fullName>
    </submittedName>
</protein>
<dbReference type="HOGENOM" id="CLU_2016175_0_0_1"/>
<proteinExistence type="predicted"/>
<evidence type="ECO:0000313" key="2">
    <source>
        <dbReference type="Proteomes" id="UP000054018"/>
    </source>
</evidence>
<accession>A0A0C9Z134</accession>
<dbReference type="AlphaFoldDB" id="A0A0C9Z134"/>
<sequence>MLAYHAPEEPPQFFLLQLLASGLEAPSCQCRPAMPSFFLRIQHSWGDMACRQYPCHLLSWTHCWVHRGLDMIPCPYQSAHINMNTRISPTGKSFHEQIFPATGVLERTTFEWDSKPLSVLFLC</sequence>
<dbReference type="Proteomes" id="UP000054018">
    <property type="component" value="Unassembled WGS sequence"/>
</dbReference>
<reference evidence="1 2" key="1">
    <citation type="submission" date="2014-04" db="EMBL/GenBank/DDBJ databases">
        <authorList>
            <consortium name="DOE Joint Genome Institute"/>
            <person name="Kuo A."/>
            <person name="Kohler A."/>
            <person name="Costa M.D."/>
            <person name="Nagy L.G."/>
            <person name="Floudas D."/>
            <person name="Copeland A."/>
            <person name="Barry K.W."/>
            <person name="Cichocki N."/>
            <person name="Veneault-Fourrey C."/>
            <person name="LaButti K."/>
            <person name="Lindquist E.A."/>
            <person name="Lipzen A."/>
            <person name="Lundell T."/>
            <person name="Morin E."/>
            <person name="Murat C."/>
            <person name="Sun H."/>
            <person name="Tunlid A."/>
            <person name="Henrissat B."/>
            <person name="Grigoriev I.V."/>
            <person name="Hibbett D.S."/>
            <person name="Martin F."/>
            <person name="Nordberg H.P."/>
            <person name="Cantor M.N."/>
            <person name="Hua S.X."/>
        </authorList>
    </citation>
    <scope>NUCLEOTIDE SEQUENCE [LARGE SCALE GENOMIC DNA]</scope>
    <source>
        <strain evidence="1 2">441</strain>
    </source>
</reference>